<evidence type="ECO:0000256" key="5">
    <source>
        <dbReference type="ARBA" id="ARBA00022729"/>
    </source>
</evidence>
<feature type="chain" id="PRO_5043090096" description="Pectate lyase" evidence="8">
    <location>
        <begin position="25"/>
        <end position="1044"/>
    </location>
</feature>
<evidence type="ECO:0000256" key="3">
    <source>
        <dbReference type="ARBA" id="ARBA00012272"/>
    </source>
</evidence>
<keyword evidence="5 8" id="KW-0732">Signal</keyword>
<dbReference type="PANTHER" id="PTHR31683">
    <property type="entry name" value="PECTATE LYASE 18-RELATED"/>
    <property type="match status" value="1"/>
</dbReference>
<comment type="catalytic activity">
    <reaction evidence="1 8">
        <text>Eliminative cleavage of (1-&gt;4)-alpha-D-galacturonan to give oligosaccharides with 4-deoxy-alpha-D-galact-4-enuronosyl groups at their non-reducing ends.</text>
        <dbReference type="EC" id="4.2.2.2"/>
    </reaction>
</comment>
<evidence type="ECO:0000256" key="4">
    <source>
        <dbReference type="ARBA" id="ARBA00022723"/>
    </source>
</evidence>
<dbReference type="Gene3D" id="2.160.20.10">
    <property type="entry name" value="Single-stranded right-handed beta-helix, Pectin lyase-like"/>
    <property type="match status" value="2"/>
</dbReference>
<dbReference type="Pfam" id="PF10536">
    <property type="entry name" value="PMD"/>
    <property type="match status" value="1"/>
</dbReference>
<evidence type="ECO:0000259" key="10">
    <source>
        <dbReference type="SMART" id="SM00656"/>
    </source>
</evidence>
<evidence type="ECO:0000256" key="7">
    <source>
        <dbReference type="ARBA" id="ARBA00023239"/>
    </source>
</evidence>
<dbReference type="Pfam" id="PF00544">
    <property type="entry name" value="Pectate_lyase_4"/>
    <property type="match status" value="1"/>
</dbReference>
<dbReference type="InterPro" id="IPR045032">
    <property type="entry name" value="PEL"/>
</dbReference>
<reference evidence="11 12" key="1">
    <citation type="journal article" date="2021" name="Hortic Res">
        <title>Chromosome-scale assembly of the Dendrobium chrysotoxum genome enhances the understanding of orchid evolution.</title>
        <authorList>
            <person name="Zhang Y."/>
            <person name="Zhang G.Q."/>
            <person name="Zhang D."/>
            <person name="Liu X.D."/>
            <person name="Xu X.Y."/>
            <person name="Sun W.H."/>
            <person name="Yu X."/>
            <person name="Zhu X."/>
            <person name="Wang Z.W."/>
            <person name="Zhao X."/>
            <person name="Zhong W.Y."/>
            <person name="Chen H."/>
            <person name="Yin W.L."/>
            <person name="Huang T."/>
            <person name="Niu S.C."/>
            <person name="Liu Z.J."/>
        </authorList>
    </citation>
    <scope>NUCLEOTIDE SEQUENCE [LARGE SCALE GENOMIC DNA]</scope>
    <source>
        <strain evidence="11">Lindl</strain>
    </source>
</reference>
<dbReference type="InterPro" id="IPR012334">
    <property type="entry name" value="Pectin_lyas_fold"/>
</dbReference>
<evidence type="ECO:0000256" key="8">
    <source>
        <dbReference type="RuleBase" id="RU361123"/>
    </source>
</evidence>
<evidence type="ECO:0000256" key="9">
    <source>
        <dbReference type="SAM" id="MobiDB-lite"/>
    </source>
</evidence>
<keyword evidence="12" id="KW-1185">Reference proteome</keyword>
<keyword evidence="6 8" id="KW-0106">Calcium</keyword>
<dbReference type="InterPro" id="IPR018082">
    <property type="entry name" value="AmbAllergen"/>
</dbReference>
<dbReference type="InterPro" id="IPR002022">
    <property type="entry name" value="Pec_lyase"/>
</dbReference>
<dbReference type="SUPFAM" id="SSF51126">
    <property type="entry name" value="Pectin lyase-like"/>
    <property type="match status" value="2"/>
</dbReference>
<protein>
    <recommendedName>
        <fullName evidence="3 8">Pectate lyase</fullName>
        <ecNumber evidence="3 8">4.2.2.2</ecNumber>
    </recommendedName>
</protein>
<dbReference type="InterPro" id="IPR011050">
    <property type="entry name" value="Pectin_lyase_fold/virulence"/>
</dbReference>
<sequence>MAPSSNFLILLLLFVVFSTTLTSSFPYYPPTPSLNPIDSCWRYDPLWSSHRQTLANCPRGFGATAIGGKYGPIYIVTDPSDNPVNPTPGTLRYAAIQDNPLWIIFSRDMSIKLKNELIMNSYKTIDGRGVKVDIGNGGPCITIQDVSHVIVHGITIHGCTKGKAGIVRSSPTHAGHRLGSDGDAITIWSSTDVWIDHCNLSSCFDGLVDVTHGSTRVTISNNLFADHDKVMLFGHVDGFAPDKAMKVTVAFNRFSIDLVQRMPRVRTGYAHVANNRYDGWEMYAIGGSSNPTILSEGNYYMAPNNRDAKEAIDRRDPQGDVDVRDRLEQHQRMLQGRDIFHNFFARFPLLPELPEDSVPFEDPDRWVTSLRLQCGEYHPLESSVAQIGWGTCDILAPAADVVEPVGQSSLLSHRQLQSSPPEWPRDSAVGQVQSPVSGYVCWARYVLQVHREILRAAGIYEAVYASLFDYGRLPTSWARGLVEFWDSGRGTCWIGAEELTITLSDLQTVSGLPVFGYRFEECVPPDEQLFHRVLSADGDRRGRLLLPDVYPRVLEHYRRTYRDSGLSGRAKASMPVDVWTRSLLQERFLFTVRVPLHDPFGLGLQRGAPLSEETAEPASSADYVSPALVGIDEDLFLTGFLALWLSTFVLPLRTGSLRCSVLLAASQLAQGQRLALAPPVLARVYRILRTISEASSLEVRDPVLPWQYLFAWVHLHVRGAFSCLETPAYFLQRGYPTVLQLSQASSTFESERIRLFFFAPQLVSDRFSLVHQSDVFGLPPHQRGTVVADEVDHRGRCTLLHRRRSLPVGEYFISMRPGWLCHRVGAVVTLEGYQPNRVARQFGLSQATAYDGRPLVPGVTDVRRMDVVPAETRFYAAALTWSHLLRLGTGSSFLLAQPSASTGVSYTRLSWVRLSFGAALEHGARRYEPRVRELGLPRGQRSRQNNSNNNHSTNKKLCEINFHQISSINTKEVTKREERNWKNWKWRSTKDLFLNGAYFVPSGWGSCTPVYSSSQQFYVATGSLVPLLTANAGVLSCSMAKPCI</sequence>
<dbReference type="AlphaFoldDB" id="A0AAV7G0T1"/>
<comment type="caution">
    <text evidence="11">The sequence shown here is derived from an EMBL/GenBank/DDBJ whole genome shotgun (WGS) entry which is preliminary data.</text>
</comment>
<evidence type="ECO:0000256" key="1">
    <source>
        <dbReference type="ARBA" id="ARBA00000695"/>
    </source>
</evidence>
<keyword evidence="4 8" id="KW-0479">Metal-binding</keyword>
<dbReference type="GO" id="GO:0046872">
    <property type="term" value="F:metal ion binding"/>
    <property type="evidence" value="ECO:0007669"/>
    <property type="project" value="UniProtKB-KW"/>
</dbReference>
<comment type="similarity">
    <text evidence="8">Belongs to the polysaccharide lyase 1 family.</text>
</comment>
<dbReference type="Proteomes" id="UP000775213">
    <property type="component" value="Unassembled WGS sequence"/>
</dbReference>
<dbReference type="EMBL" id="JAGFBR010000019">
    <property type="protein sequence ID" value="KAH0449270.1"/>
    <property type="molecule type" value="Genomic_DNA"/>
</dbReference>
<feature type="signal peptide" evidence="8">
    <location>
        <begin position="1"/>
        <end position="24"/>
    </location>
</feature>
<proteinExistence type="inferred from homology"/>
<comment type="pathway">
    <text evidence="2 8">Glycan metabolism; pectin degradation; 2-dehydro-3-deoxy-D-gluconate from pectin: step 2/5.</text>
</comment>
<name>A0AAV7G0T1_DENCH</name>
<feature type="domain" description="Pectate lyase" evidence="10">
    <location>
        <begin position="108"/>
        <end position="306"/>
    </location>
</feature>
<evidence type="ECO:0000313" key="12">
    <source>
        <dbReference type="Proteomes" id="UP000775213"/>
    </source>
</evidence>
<accession>A0AAV7G0T1</accession>
<dbReference type="EC" id="4.2.2.2" evidence="3 8"/>
<gene>
    <name evidence="11" type="ORF">IEQ34_023070</name>
</gene>
<keyword evidence="7 8" id="KW-0456">Lyase</keyword>
<dbReference type="InterPro" id="IPR019557">
    <property type="entry name" value="AminoTfrase-like_pln_mobile"/>
</dbReference>
<dbReference type="GO" id="GO:0030570">
    <property type="term" value="F:pectate lyase activity"/>
    <property type="evidence" value="ECO:0007669"/>
    <property type="project" value="UniProtKB-EC"/>
</dbReference>
<dbReference type="PANTHER" id="PTHR31683:SF80">
    <property type="entry name" value="PECTATE LYASE 16-RELATED"/>
    <property type="match status" value="1"/>
</dbReference>
<comment type="cofactor">
    <cofactor evidence="8">
        <name>Ca(2+)</name>
        <dbReference type="ChEBI" id="CHEBI:29108"/>
    </cofactor>
    <text evidence="8">Binds 1 Ca(2+) ion. Required for its activity.</text>
</comment>
<organism evidence="11 12">
    <name type="scientific">Dendrobium chrysotoxum</name>
    <name type="common">Orchid</name>
    <dbReference type="NCBI Taxonomy" id="161865"/>
    <lineage>
        <taxon>Eukaryota</taxon>
        <taxon>Viridiplantae</taxon>
        <taxon>Streptophyta</taxon>
        <taxon>Embryophyta</taxon>
        <taxon>Tracheophyta</taxon>
        <taxon>Spermatophyta</taxon>
        <taxon>Magnoliopsida</taxon>
        <taxon>Liliopsida</taxon>
        <taxon>Asparagales</taxon>
        <taxon>Orchidaceae</taxon>
        <taxon>Epidendroideae</taxon>
        <taxon>Malaxideae</taxon>
        <taxon>Dendrobiinae</taxon>
        <taxon>Dendrobium</taxon>
    </lineage>
</organism>
<dbReference type="SMART" id="SM00656">
    <property type="entry name" value="Amb_all"/>
    <property type="match status" value="1"/>
</dbReference>
<dbReference type="PRINTS" id="PR00807">
    <property type="entry name" value="AMBALLERGEN"/>
</dbReference>
<evidence type="ECO:0000313" key="11">
    <source>
        <dbReference type="EMBL" id="KAH0449270.1"/>
    </source>
</evidence>
<feature type="region of interest" description="Disordered" evidence="9">
    <location>
        <begin position="932"/>
        <end position="954"/>
    </location>
</feature>
<evidence type="ECO:0000256" key="6">
    <source>
        <dbReference type="ARBA" id="ARBA00022837"/>
    </source>
</evidence>
<evidence type="ECO:0000256" key="2">
    <source>
        <dbReference type="ARBA" id="ARBA00005220"/>
    </source>
</evidence>